<dbReference type="SUPFAM" id="SSF50129">
    <property type="entry name" value="GroES-like"/>
    <property type="match status" value="1"/>
</dbReference>
<dbReference type="InterPro" id="IPR036291">
    <property type="entry name" value="NAD(P)-bd_dom_sf"/>
</dbReference>
<dbReference type="Pfam" id="PF00107">
    <property type="entry name" value="ADH_zinc_N"/>
    <property type="match status" value="1"/>
</dbReference>
<proteinExistence type="inferred from homology"/>
<dbReference type="Gene3D" id="3.90.180.10">
    <property type="entry name" value="Medium-chain alcohol dehydrogenases, catalytic domain"/>
    <property type="match status" value="1"/>
</dbReference>
<sequence>MDGSTGRRIPPIVMGHEASGDIVKVGADVAGWQIGDRVTFDSTIYCGHCPYCLRGEVNLCDNRQVLGVSCAEYRRQGAFAEFVAVPSRVLCRLPNGLGYEQAAMVEPVSVALHGVHRARVQVGERVVVVGVGMIGLLVVQVLKAKGAGEIVAVDIDARKLELAIALGADSAQGSSIGMELDAAIEAVGITATVDMAIRSVRKGGNVSLVGNLSPKVEIPLQVAVTRELSIYGCCASQGDYEESLSLIASGAVKVDSMISARISLDQAPEYFDRLHRQEPGLMKVMVCP</sequence>
<dbReference type="InterPro" id="IPR011032">
    <property type="entry name" value="GroES-like_sf"/>
</dbReference>
<dbReference type="InterPro" id="IPR050129">
    <property type="entry name" value="Zn_alcohol_dh"/>
</dbReference>
<name>A0A068NWN2_FIMGI</name>
<reference evidence="7 8" key="1">
    <citation type="journal article" date="2014" name="PLoS ONE">
        <title>The first complete genome sequence of the class fimbriimonadia in the phylum armatimonadetes.</title>
        <authorList>
            <person name="Hu Z.Y."/>
            <person name="Wang Y.Z."/>
            <person name="Im W.T."/>
            <person name="Wang S.Y."/>
            <person name="Zhao G.P."/>
            <person name="Zheng H.J."/>
            <person name="Quan Z.X."/>
        </authorList>
    </citation>
    <scope>NUCLEOTIDE SEQUENCE [LARGE SCALE GENOMIC DNA]</scope>
    <source>
        <strain evidence="7">Gsoil 348</strain>
    </source>
</reference>
<dbReference type="AlphaFoldDB" id="A0A068NWN2"/>
<organism evidence="7 8">
    <name type="scientific">Fimbriimonas ginsengisoli Gsoil 348</name>
    <dbReference type="NCBI Taxonomy" id="661478"/>
    <lineage>
        <taxon>Bacteria</taxon>
        <taxon>Bacillati</taxon>
        <taxon>Armatimonadota</taxon>
        <taxon>Fimbriimonadia</taxon>
        <taxon>Fimbriimonadales</taxon>
        <taxon>Fimbriimonadaceae</taxon>
        <taxon>Fimbriimonas</taxon>
    </lineage>
</organism>
<dbReference type="InterPro" id="IPR013149">
    <property type="entry name" value="ADH-like_C"/>
</dbReference>
<keyword evidence="1 4" id="KW-0479">Metal-binding</keyword>
<gene>
    <name evidence="7" type="ORF">OP10G_2631</name>
</gene>
<dbReference type="GO" id="GO:0016491">
    <property type="term" value="F:oxidoreductase activity"/>
    <property type="evidence" value="ECO:0007669"/>
    <property type="project" value="UniProtKB-KW"/>
</dbReference>
<dbReference type="Gene3D" id="3.40.50.720">
    <property type="entry name" value="NAD(P)-binding Rossmann-like Domain"/>
    <property type="match status" value="1"/>
</dbReference>
<accession>A0A068NWN2</accession>
<protein>
    <submittedName>
        <fullName evidence="7">Putative alcohol dehydrogenase (Zn-dependent)</fullName>
    </submittedName>
</protein>
<dbReference type="Proteomes" id="UP000027982">
    <property type="component" value="Chromosome"/>
</dbReference>
<evidence type="ECO:0000256" key="4">
    <source>
        <dbReference type="RuleBase" id="RU361277"/>
    </source>
</evidence>
<dbReference type="InterPro" id="IPR002328">
    <property type="entry name" value="ADH_Zn_CS"/>
</dbReference>
<dbReference type="SUPFAM" id="SSF51735">
    <property type="entry name" value="NAD(P)-binding Rossmann-fold domains"/>
    <property type="match status" value="1"/>
</dbReference>
<keyword evidence="3" id="KW-0560">Oxidoreductase</keyword>
<evidence type="ECO:0000313" key="8">
    <source>
        <dbReference type="Proteomes" id="UP000027982"/>
    </source>
</evidence>
<dbReference type="KEGG" id="fgi:OP10G_2631"/>
<comment type="cofactor">
    <cofactor evidence="4">
        <name>Zn(2+)</name>
        <dbReference type="ChEBI" id="CHEBI:29105"/>
    </cofactor>
</comment>
<evidence type="ECO:0000259" key="5">
    <source>
        <dbReference type="Pfam" id="PF00107"/>
    </source>
</evidence>
<dbReference type="eggNOG" id="COG1063">
    <property type="taxonomic scope" value="Bacteria"/>
</dbReference>
<dbReference type="PANTHER" id="PTHR43401">
    <property type="entry name" value="L-THREONINE 3-DEHYDROGENASE"/>
    <property type="match status" value="1"/>
</dbReference>
<dbReference type="STRING" id="661478.OP10G_2631"/>
<keyword evidence="8" id="KW-1185">Reference proteome</keyword>
<dbReference type="HOGENOM" id="CLU_026673_11_0_0"/>
<dbReference type="Pfam" id="PF08240">
    <property type="entry name" value="ADH_N"/>
    <property type="match status" value="1"/>
</dbReference>
<feature type="domain" description="Alcohol dehydrogenase-like C-terminal" evidence="5">
    <location>
        <begin position="134"/>
        <end position="248"/>
    </location>
</feature>
<dbReference type="EMBL" id="CP007139">
    <property type="protein sequence ID" value="AIE85999.1"/>
    <property type="molecule type" value="Genomic_DNA"/>
</dbReference>
<keyword evidence="2 4" id="KW-0862">Zinc</keyword>
<dbReference type="PANTHER" id="PTHR43401:SF2">
    <property type="entry name" value="L-THREONINE 3-DEHYDROGENASE"/>
    <property type="match status" value="1"/>
</dbReference>
<comment type="similarity">
    <text evidence="4">Belongs to the zinc-containing alcohol dehydrogenase family.</text>
</comment>
<dbReference type="InterPro" id="IPR013154">
    <property type="entry name" value="ADH-like_N"/>
</dbReference>
<evidence type="ECO:0000256" key="3">
    <source>
        <dbReference type="ARBA" id="ARBA00023002"/>
    </source>
</evidence>
<evidence type="ECO:0000259" key="6">
    <source>
        <dbReference type="Pfam" id="PF08240"/>
    </source>
</evidence>
<feature type="domain" description="Alcohol dehydrogenase-like N-terminal" evidence="6">
    <location>
        <begin position="7"/>
        <end position="94"/>
    </location>
</feature>
<evidence type="ECO:0000256" key="1">
    <source>
        <dbReference type="ARBA" id="ARBA00022723"/>
    </source>
</evidence>
<evidence type="ECO:0000256" key="2">
    <source>
        <dbReference type="ARBA" id="ARBA00022833"/>
    </source>
</evidence>
<dbReference type="GO" id="GO:0008270">
    <property type="term" value="F:zinc ion binding"/>
    <property type="evidence" value="ECO:0007669"/>
    <property type="project" value="InterPro"/>
</dbReference>
<dbReference type="PROSITE" id="PS00059">
    <property type="entry name" value="ADH_ZINC"/>
    <property type="match status" value="1"/>
</dbReference>
<evidence type="ECO:0000313" key="7">
    <source>
        <dbReference type="EMBL" id="AIE85999.1"/>
    </source>
</evidence>